<dbReference type="OrthoDB" id="414974at2759"/>
<name>A0A9P1CKI6_9DINO</name>
<keyword evidence="3" id="KW-1185">Reference proteome</keyword>
<accession>A0A9P1CKI6</accession>
<sequence length="248" mass="28109">MAVANFGGIEGMYSLRDDEPAYISLPTDLAPNPDFLQVVPEQCIWTSTIKPPTILKAMKLPKLRKEADDSDSRWWTRSGLGLECPLTGFPIRLLPYPPFKLRVDPLKPSPQILIDGKYLAMQLIVDGKALGLRQLVASDIHALDTYIQRCKLGPWRPGIAQKLAQEMMTAPTKARREQAAHELQKMRMRTRSELRKLHRIQENRLSQLVQTNATNEAEMESRAEFEPNAEPVEPLESLADGILFRLEL</sequence>
<reference evidence="1" key="1">
    <citation type="submission" date="2022-10" db="EMBL/GenBank/DDBJ databases">
        <authorList>
            <person name="Chen Y."/>
            <person name="Dougan E. K."/>
            <person name="Chan C."/>
            <person name="Rhodes N."/>
            <person name="Thang M."/>
        </authorList>
    </citation>
    <scope>NUCLEOTIDE SEQUENCE</scope>
</reference>
<dbReference type="EMBL" id="CAMXCT030001891">
    <property type="protein sequence ID" value="CAL4781274.1"/>
    <property type="molecule type" value="Genomic_DNA"/>
</dbReference>
<dbReference type="EMBL" id="CAMXCT010001891">
    <property type="protein sequence ID" value="CAI3993962.1"/>
    <property type="molecule type" value="Genomic_DNA"/>
</dbReference>
<evidence type="ECO:0000313" key="1">
    <source>
        <dbReference type="EMBL" id="CAI3993962.1"/>
    </source>
</evidence>
<dbReference type="Proteomes" id="UP001152797">
    <property type="component" value="Unassembled WGS sequence"/>
</dbReference>
<evidence type="ECO:0000313" key="3">
    <source>
        <dbReference type="Proteomes" id="UP001152797"/>
    </source>
</evidence>
<comment type="caution">
    <text evidence="1">The sequence shown here is derived from an EMBL/GenBank/DDBJ whole genome shotgun (WGS) entry which is preliminary data.</text>
</comment>
<dbReference type="EMBL" id="CAMXCT020001891">
    <property type="protein sequence ID" value="CAL1147337.1"/>
    <property type="molecule type" value="Genomic_DNA"/>
</dbReference>
<reference evidence="2" key="2">
    <citation type="submission" date="2024-04" db="EMBL/GenBank/DDBJ databases">
        <authorList>
            <person name="Chen Y."/>
            <person name="Shah S."/>
            <person name="Dougan E. K."/>
            <person name="Thang M."/>
            <person name="Chan C."/>
        </authorList>
    </citation>
    <scope>NUCLEOTIDE SEQUENCE [LARGE SCALE GENOMIC DNA]</scope>
</reference>
<proteinExistence type="predicted"/>
<organism evidence="1">
    <name type="scientific">Cladocopium goreaui</name>
    <dbReference type="NCBI Taxonomy" id="2562237"/>
    <lineage>
        <taxon>Eukaryota</taxon>
        <taxon>Sar</taxon>
        <taxon>Alveolata</taxon>
        <taxon>Dinophyceae</taxon>
        <taxon>Suessiales</taxon>
        <taxon>Symbiodiniaceae</taxon>
        <taxon>Cladocopium</taxon>
    </lineage>
</organism>
<evidence type="ECO:0000313" key="2">
    <source>
        <dbReference type="EMBL" id="CAL1147337.1"/>
    </source>
</evidence>
<dbReference type="AlphaFoldDB" id="A0A9P1CKI6"/>
<gene>
    <name evidence="1" type="ORF">C1SCF055_LOCUS20654</name>
</gene>
<protein>
    <submittedName>
        <fullName evidence="1">Uncharacterized protein</fullName>
    </submittedName>
</protein>